<evidence type="ECO:0000313" key="3">
    <source>
        <dbReference type="Proteomes" id="UP001285921"/>
    </source>
</evidence>
<name>A0ABQ6NQZ4_9BACL</name>
<accession>A0ABQ6NQZ4</accession>
<proteinExistence type="predicted"/>
<dbReference type="CDD" id="cd24023">
    <property type="entry name" value="ASKHA_NBD_ParM_Alp7A-like"/>
    <property type="match status" value="1"/>
</dbReference>
<gene>
    <name evidence="2" type="ORF">PghCCS26_46560</name>
</gene>
<evidence type="ECO:0000313" key="2">
    <source>
        <dbReference type="EMBL" id="GMK47526.1"/>
    </source>
</evidence>
<dbReference type="Proteomes" id="UP001285921">
    <property type="component" value="Unassembled WGS sequence"/>
</dbReference>
<sequence>MNIKRAVCDFGNSLCQQMIDGFYFELPSSIKEIKEKEAKGLFANEVSLHELHRQLVIRINENGSDRYFKVGEKAKMDLQGNNHIHSLHDKTKSDTVLVTWLAGLAYYHARQQPDVSEETIEIGYFGTLLPVWLLKKSERFGEKLEAMASRFKAVRTFELLTAGHVRTLEVRVEQSRCRVEGETARFALKYDLELNQKDDVAKYDDAHTVINDIGGQSQDVCKLPPGLGAPGTADDFHSVTDQSFLKVLEQFRMDKLMDYFQDVRSLEAFIVANHETQHFIYKDPVTHEETDLTETIEPMLRHFSEVAMERTLHSFQFSYGQTIQYVHIGGVTQILRFYMEEYLVQTLGEDVIKQYHSFPSDSRKLNIYGSEIIAKSEVKKQEAAAANKEHV</sequence>
<dbReference type="RefSeq" id="WP_317981476.1">
    <property type="nucleotide sequence ID" value="NZ_BTCL01000020.1"/>
</dbReference>
<protein>
    <submittedName>
        <fullName evidence="2">Membrane protein</fullName>
    </submittedName>
</protein>
<comment type="caution">
    <text evidence="2">The sequence shown here is derived from an EMBL/GenBank/DDBJ whole genome shotgun (WGS) entry which is preliminary data.</text>
</comment>
<dbReference type="InterPro" id="IPR054368">
    <property type="entry name" value="Alp7A-like_C"/>
</dbReference>
<organism evidence="2 3">
    <name type="scientific">Paenibacillus glycanilyticus</name>
    <dbReference type="NCBI Taxonomy" id="126569"/>
    <lineage>
        <taxon>Bacteria</taxon>
        <taxon>Bacillati</taxon>
        <taxon>Bacillota</taxon>
        <taxon>Bacilli</taxon>
        <taxon>Bacillales</taxon>
        <taxon>Paenibacillaceae</taxon>
        <taxon>Paenibacillus</taxon>
    </lineage>
</organism>
<reference evidence="2 3" key="1">
    <citation type="submission" date="2023-05" db="EMBL/GenBank/DDBJ databases">
        <title>Draft genome of Paenibacillus sp. CCS26.</title>
        <authorList>
            <person name="Akita H."/>
            <person name="Shinto Y."/>
            <person name="Kimura Z."/>
        </authorList>
    </citation>
    <scope>NUCLEOTIDE SEQUENCE [LARGE SCALE GENOMIC DNA]</scope>
    <source>
        <strain evidence="2 3">CCS26</strain>
    </source>
</reference>
<dbReference type="Pfam" id="PF22128">
    <property type="entry name" value="Alp7A_like_C"/>
    <property type="match status" value="1"/>
</dbReference>
<feature type="domain" description="Alp7A-like C-terminal" evidence="1">
    <location>
        <begin position="207"/>
        <end position="362"/>
    </location>
</feature>
<keyword evidence="3" id="KW-1185">Reference proteome</keyword>
<evidence type="ECO:0000259" key="1">
    <source>
        <dbReference type="Pfam" id="PF22128"/>
    </source>
</evidence>
<dbReference type="EMBL" id="BTCL01000020">
    <property type="protein sequence ID" value="GMK47526.1"/>
    <property type="molecule type" value="Genomic_DNA"/>
</dbReference>